<evidence type="ECO:0000259" key="2">
    <source>
        <dbReference type="Pfam" id="PF05305"/>
    </source>
</evidence>
<protein>
    <recommendedName>
        <fullName evidence="2">DUF732 domain-containing protein</fullName>
    </recommendedName>
</protein>
<dbReference type="EMBL" id="CACSIP010000017">
    <property type="protein sequence ID" value="CAA0119780.1"/>
    <property type="molecule type" value="Genomic_DNA"/>
</dbReference>
<dbReference type="AlphaFoldDB" id="A0A5S9QLF6"/>
<keyword evidence="4" id="KW-1185">Reference proteome</keyword>
<proteinExistence type="predicted"/>
<gene>
    <name evidence="3" type="ORF">AELLOGFF_04181</name>
</gene>
<feature type="chain" id="PRO_5024955079" description="DUF732 domain-containing protein" evidence="1">
    <location>
        <begin position="20"/>
        <end position="104"/>
    </location>
</feature>
<feature type="signal peptide" evidence="1">
    <location>
        <begin position="1"/>
        <end position="19"/>
    </location>
</feature>
<evidence type="ECO:0000313" key="4">
    <source>
        <dbReference type="Proteomes" id="UP000430146"/>
    </source>
</evidence>
<accession>A0A5S9QLF6</accession>
<feature type="domain" description="DUF732" evidence="2">
    <location>
        <begin position="22"/>
        <end position="94"/>
    </location>
</feature>
<evidence type="ECO:0000313" key="3">
    <source>
        <dbReference type="EMBL" id="CAA0119780.1"/>
    </source>
</evidence>
<keyword evidence="1" id="KW-0732">Signal</keyword>
<organism evidence="3 4">
    <name type="scientific">Mycolicibacterium vanbaalenii</name>
    <name type="common">Mycobacterium vanbaalenii</name>
    <dbReference type="NCBI Taxonomy" id="110539"/>
    <lineage>
        <taxon>Bacteria</taxon>
        <taxon>Bacillati</taxon>
        <taxon>Actinomycetota</taxon>
        <taxon>Actinomycetes</taxon>
        <taxon>Mycobacteriales</taxon>
        <taxon>Mycobacteriaceae</taxon>
        <taxon>Mycolicibacterium</taxon>
    </lineage>
</organism>
<reference evidence="3 4" key="1">
    <citation type="submission" date="2019-11" db="EMBL/GenBank/DDBJ databases">
        <authorList>
            <person name="Holert J."/>
        </authorList>
    </citation>
    <scope>NUCLEOTIDE SEQUENCE [LARGE SCALE GENOMIC DNA]</scope>
    <source>
        <strain evidence="3">BC8_1</strain>
    </source>
</reference>
<name>A0A5S9QLF6_MYCVN</name>
<dbReference type="Proteomes" id="UP000430146">
    <property type="component" value="Unassembled WGS sequence"/>
</dbReference>
<sequence>MMLAAGVLSILVPAAPAAADSDTTFTDELHTYGIYGQKDYNAFIGTITCKRLDRGVDKDADAAATFIHGQLEHGATTEQAWQFLTSVLRTYCPQQLGRPDAARP</sequence>
<dbReference type="InterPro" id="IPR007969">
    <property type="entry name" value="DUF732"/>
</dbReference>
<evidence type="ECO:0000256" key="1">
    <source>
        <dbReference type="SAM" id="SignalP"/>
    </source>
</evidence>
<dbReference type="Pfam" id="PF05305">
    <property type="entry name" value="DUF732"/>
    <property type="match status" value="1"/>
</dbReference>